<reference evidence="3 4" key="1">
    <citation type="submission" date="2018-05" db="EMBL/GenBank/DDBJ databases">
        <title>Streptomyces venezuelae.</title>
        <authorList>
            <person name="Kim W."/>
            <person name="Lee N."/>
            <person name="Cho B.-K."/>
        </authorList>
    </citation>
    <scope>NUCLEOTIDE SEQUENCE [LARGE SCALE GENOMIC DNA]</scope>
    <source>
        <strain evidence="3 4">ATCC 21782</strain>
    </source>
</reference>
<evidence type="ECO:0000256" key="1">
    <source>
        <dbReference type="SAM" id="MobiDB-lite"/>
    </source>
</evidence>
<dbReference type="AlphaFoldDB" id="A0A5P2CY41"/>
<name>A0A5P2CY41_STRVZ</name>
<evidence type="ECO:0000313" key="3">
    <source>
        <dbReference type="EMBL" id="QES46688.1"/>
    </source>
</evidence>
<feature type="transmembrane region" description="Helical" evidence="2">
    <location>
        <begin position="68"/>
        <end position="86"/>
    </location>
</feature>
<feature type="transmembrane region" description="Helical" evidence="2">
    <location>
        <begin position="6"/>
        <end position="28"/>
    </location>
</feature>
<evidence type="ECO:0008006" key="5">
    <source>
        <dbReference type="Google" id="ProtNLM"/>
    </source>
</evidence>
<feature type="transmembrane region" description="Helical" evidence="2">
    <location>
        <begin position="35"/>
        <end position="56"/>
    </location>
</feature>
<dbReference type="Proteomes" id="UP000325211">
    <property type="component" value="Chromosome"/>
</dbReference>
<keyword evidence="2" id="KW-1133">Transmembrane helix</keyword>
<keyword evidence="2" id="KW-0812">Transmembrane</keyword>
<sequence length="239" mass="24699">MVLDLVVIGLAITLYPLPVLALGLVVSARRGVWKGLAFVLAWLGCLVLVITIVLLLTGGQPPPPRSPPSTAVLAAKLALGVGLIVYSEHRRRLRRSARADAGATTDATTGATTGAKAGTRTDASGSSMTSRLDQASAWSAATVAVLLQPWGMVGLAATTVVQADLSHASSFFVLTGFCLLASASLLVMELYAVFAPERAQAGLASLRVWLTAHKDPAIILTCLVAGVWMTGRSLSALTG</sequence>
<feature type="region of interest" description="Disordered" evidence="1">
    <location>
        <begin position="96"/>
        <end position="127"/>
    </location>
</feature>
<organism evidence="3 4">
    <name type="scientific">Streptomyces venezuelae</name>
    <dbReference type="NCBI Taxonomy" id="54571"/>
    <lineage>
        <taxon>Bacteria</taxon>
        <taxon>Bacillati</taxon>
        <taxon>Actinomycetota</taxon>
        <taxon>Actinomycetes</taxon>
        <taxon>Kitasatosporales</taxon>
        <taxon>Streptomycetaceae</taxon>
        <taxon>Streptomyces</taxon>
    </lineage>
</organism>
<feature type="transmembrane region" description="Helical" evidence="2">
    <location>
        <begin position="137"/>
        <end position="159"/>
    </location>
</feature>
<dbReference type="InterPro" id="IPR021315">
    <property type="entry name" value="Gap/Sap"/>
</dbReference>
<dbReference type="OrthoDB" id="3871948at2"/>
<dbReference type="RefSeq" id="WP_150205568.1">
    <property type="nucleotide sequence ID" value="NZ_CP029190.1"/>
</dbReference>
<gene>
    <name evidence="3" type="ORF">DEJ50_01300</name>
</gene>
<evidence type="ECO:0000313" key="4">
    <source>
        <dbReference type="Proteomes" id="UP000325211"/>
    </source>
</evidence>
<evidence type="ECO:0000256" key="2">
    <source>
        <dbReference type="SAM" id="Phobius"/>
    </source>
</evidence>
<accession>A0A5P2CY41</accession>
<proteinExistence type="predicted"/>
<keyword evidence="2" id="KW-0472">Membrane</keyword>
<protein>
    <recommendedName>
        <fullName evidence="5">GAP family protein</fullName>
    </recommendedName>
</protein>
<dbReference type="EMBL" id="CP029190">
    <property type="protein sequence ID" value="QES46688.1"/>
    <property type="molecule type" value="Genomic_DNA"/>
</dbReference>
<feature type="compositionally biased region" description="Low complexity" evidence="1">
    <location>
        <begin position="99"/>
        <end position="123"/>
    </location>
</feature>
<dbReference type="Pfam" id="PF11139">
    <property type="entry name" value="SfLAP"/>
    <property type="match status" value="1"/>
</dbReference>
<feature type="transmembrane region" description="Helical" evidence="2">
    <location>
        <begin position="171"/>
        <end position="195"/>
    </location>
</feature>